<evidence type="ECO:0000313" key="2">
    <source>
        <dbReference type="EMBL" id="GIG19858.1"/>
    </source>
</evidence>
<protein>
    <recommendedName>
        <fullName evidence="1">AAA+ ATPase domain-containing protein</fullName>
    </recommendedName>
</protein>
<dbReference type="InterPro" id="IPR027417">
    <property type="entry name" value="P-loop_NTPase"/>
</dbReference>
<dbReference type="Proteomes" id="UP000632740">
    <property type="component" value="Unassembled WGS sequence"/>
</dbReference>
<dbReference type="Gene3D" id="3.40.50.300">
    <property type="entry name" value="P-loop containing nucleotide triphosphate hydrolases"/>
    <property type="match status" value="1"/>
</dbReference>
<name>A0A919P109_9CELL</name>
<dbReference type="SUPFAM" id="SSF52540">
    <property type="entry name" value="P-loop containing nucleoside triphosphate hydrolases"/>
    <property type="match status" value="1"/>
</dbReference>
<evidence type="ECO:0000259" key="1">
    <source>
        <dbReference type="SMART" id="SM00382"/>
    </source>
</evidence>
<organism evidence="2 3">
    <name type="scientific">Cellulomonas chitinilytica</name>
    <dbReference type="NCBI Taxonomy" id="398759"/>
    <lineage>
        <taxon>Bacteria</taxon>
        <taxon>Bacillati</taxon>
        <taxon>Actinomycetota</taxon>
        <taxon>Actinomycetes</taxon>
        <taxon>Micrococcales</taxon>
        <taxon>Cellulomonadaceae</taxon>
        <taxon>Cellulomonas</taxon>
    </lineage>
</organism>
<dbReference type="InterPro" id="IPR003593">
    <property type="entry name" value="AAA+_ATPase"/>
</dbReference>
<evidence type="ECO:0000313" key="3">
    <source>
        <dbReference type="Proteomes" id="UP000632740"/>
    </source>
</evidence>
<reference evidence="2" key="1">
    <citation type="submission" date="2021-01" db="EMBL/GenBank/DDBJ databases">
        <title>Whole genome shotgun sequence of Cellulomonas chitinilytica NBRC 110799.</title>
        <authorList>
            <person name="Komaki H."/>
            <person name="Tamura T."/>
        </authorList>
    </citation>
    <scope>NUCLEOTIDE SEQUENCE</scope>
    <source>
        <strain evidence="2">NBRC 110799</strain>
    </source>
</reference>
<keyword evidence="3" id="KW-1185">Reference proteome</keyword>
<feature type="domain" description="AAA+ ATPase" evidence="1">
    <location>
        <begin position="34"/>
        <end position="231"/>
    </location>
</feature>
<sequence>MTDLAPPPAVDARDLSLHGRRGVVYGPVDMTVDHGSLTVLHGPQGGGRTSLLLTLAGRMVPDRDSRLTVLGHTLPAERRPVQAVAALAGFSGIDELDESLTVGALLRERLGWLSPWYRRTPAVTASVASSWLGRVFGDRAVPDPATLVWDLDEVDLLLVRIGLALVQQPELLVVDDVDQVHDDERRQLVWSRLEALAADGLTVVASCASADEVDRMRWQRPPTVVALATGPHLD</sequence>
<dbReference type="SMART" id="SM00382">
    <property type="entry name" value="AAA"/>
    <property type="match status" value="1"/>
</dbReference>
<dbReference type="EMBL" id="BONK01000002">
    <property type="protein sequence ID" value="GIG19858.1"/>
    <property type="molecule type" value="Genomic_DNA"/>
</dbReference>
<dbReference type="RefSeq" id="WP_203748379.1">
    <property type="nucleotide sequence ID" value="NZ_BONK01000002.1"/>
</dbReference>
<accession>A0A919P109</accession>
<gene>
    <name evidence="2" type="ORF">Cch01nite_05820</name>
</gene>
<dbReference type="AlphaFoldDB" id="A0A919P109"/>
<comment type="caution">
    <text evidence="2">The sequence shown here is derived from an EMBL/GenBank/DDBJ whole genome shotgun (WGS) entry which is preliminary data.</text>
</comment>
<proteinExistence type="predicted"/>